<sequence>MTAALGDRMRRLMQQHGINQSQLATRAGTTQPNISKYLAGEREPASSTLANIATVLHTTSEFLLGLPESNDNTPFGTIKAYCARHGGELSEAETRELIMTLLAAREQGGDHGVQD</sequence>
<dbReference type="PROSITE" id="PS50943">
    <property type="entry name" value="HTH_CROC1"/>
    <property type="match status" value="1"/>
</dbReference>
<dbReference type="SMART" id="SM00530">
    <property type="entry name" value="HTH_XRE"/>
    <property type="match status" value="1"/>
</dbReference>
<proteinExistence type="predicted"/>
<gene>
    <name evidence="2" type="ORF">G1C98_0691</name>
</gene>
<organism evidence="2 3">
    <name type="scientific">Bifidobacterium erythrocebi</name>
    <dbReference type="NCBI Taxonomy" id="2675325"/>
    <lineage>
        <taxon>Bacteria</taxon>
        <taxon>Bacillati</taxon>
        <taxon>Actinomycetota</taxon>
        <taxon>Actinomycetes</taxon>
        <taxon>Bifidobacteriales</taxon>
        <taxon>Bifidobacteriaceae</taxon>
        <taxon>Bifidobacterium</taxon>
    </lineage>
</organism>
<evidence type="ECO:0000313" key="3">
    <source>
        <dbReference type="Proteomes" id="UP000529710"/>
    </source>
</evidence>
<dbReference type="PANTHER" id="PTHR43236:SF1">
    <property type="entry name" value="BLL7220 PROTEIN"/>
    <property type="match status" value="1"/>
</dbReference>
<accession>A0A7Y0HT91</accession>
<dbReference type="PANTHER" id="PTHR43236">
    <property type="entry name" value="ANTITOXIN HIGA1"/>
    <property type="match status" value="1"/>
</dbReference>
<dbReference type="GO" id="GO:0003677">
    <property type="term" value="F:DNA binding"/>
    <property type="evidence" value="ECO:0007669"/>
    <property type="project" value="InterPro"/>
</dbReference>
<comment type="caution">
    <text evidence="2">The sequence shown here is derived from an EMBL/GenBank/DDBJ whole genome shotgun (WGS) entry which is preliminary data.</text>
</comment>
<dbReference type="InterPro" id="IPR052345">
    <property type="entry name" value="Rad_response_metalloprotease"/>
</dbReference>
<dbReference type="AlphaFoldDB" id="A0A7Y0HT91"/>
<reference evidence="2 3" key="1">
    <citation type="submission" date="2020-02" db="EMBL/GenBank/DDBJ databases">
        <title>Characterization of phylogenetic diversity of novel bifidobacterial species isolated in Czech ZOOs.</title>
        <authorList>
            <person name="Lugli G.A."/>
            <person name="Vera N.B."/>
            <person name="Ventura M."/>
        </authorList>
    </citation>
    <scope>NUCLEOTIDE SEQUENCE [LARGE SCALE GENOMIC DNA]</scope>
    <source>
        <strain evidence="2 3">DSM 109960</strain>
    </source>
</reference>
<dbReference type="InterPro" id="IPR010982">
    <property type="entry name" value="Lambda_DNA-bd_dom_sf"/>
</dbReference>
<dbReference type="EMBL" id="JAAIIF010000008">
    <property type="protein sequence ID" value="NMM95955.1"/>
    <property type="molecule type" value="Genomic_DNA"/>
</dbReference>
<dbReference type="SUPFAM" id="SSF47413">
    <property type="entry name" value="lambda repressor-like DNA-binding domains"/>
    <property type="match status" value="1"/>
</dbReference>
<keyword evidence="3" id="KW-1185">Reference proteome</keyword>
<dbReference type="CDD" id="cd00093">
    <property type="entry name" value="HTH_XRE"/>
    <property type="match status" value="1"/>
</dbReference>
<dbReference type="RefSeq" id="WP_169079323.1">
    <property type="nucleotide sequence ID" value="NZ_JAAIIF010000008.1"/>
</dbReference>
<dbReference type="InterPro" id="IPR001387">
    <property type="entry name" value="Cro/C1-type_HTH"/>
</dbReference>
<evidence type="ECO:0000313" key="2">
    <source>
        <dbReference type="EMBL" id="NMM95955.1"/>
    </source>
</evidence>
<name>A0A7Y0HT91_9BIFI</name>
<dbReference type="Proteomes" id="UP000529710">
    <property type="component" value="Unassembled WGS sequence"/>
</dbReference>
<dbReference type="Pfam" id="PF01381">
    <property type="entry name" value="HTH_3"/>
    <property type="match status" value="1"/>
</dbReference>
<dbReference type="Gene3D" id="1.10.260.40">
    <property type="entry name" value="lambda repressor-like DNA-binding domains"/>
    <property type="match status" value="1"/>
</dbReference>
<evidence type="ECO:0000259" key="1">
    <source>
        <dbReference type="PROSITE" id="PS50943"/>
    </source>
</evidence>
<feature type="domain" description="HTH cro/C1-type" evidence="1">
    <location>
        <begin position="9"/>
        <end position="63"/>
    </location>
</feature>
<protein>
    <submittedName>
        <fullName evidence="2">XRE family transcriptional regulator</fullName>
    </submittedName>
</protein>